<evidence type="ECO:0000313" key="1">
    <source>
        <dbReference type="EMBL" id="MFD1166553.1"/>
    </source>
</evidence>
<name>A0ABW3RMW5_9SPHI</name>
<reference evidence="2" key="1">
    <citation type="journal article" date="2019" name="Int. J. Syst. Evol. Microbiol.">
        <title>The Global Catalogue of Microorganisms (GCM) 10K type strain sequencing project: providing services to taxonomists for standard genome sequencing and annotation.</title>
        <authorList>
            <consortium name="The Broad Institute Genomics Platform"/>
            <consortium name="The Broad Institute Genome Sequencing Center for Infectious Disease"/>
            <person name="Wu L."/>
            <person name="Ma J."/>
        </authorList>
    </citation>
    <scope>NUCLEOTIDE SEQUENCE [LARGE SCALE GENOMIC DNA]</scope>
    <source>
        <strain evidence="2">CCUG 52468</strain>
    </source>
</reference>
<protein>
    <submittedName>
        <fullName evidence="1">Uncharacterized protein</fullName>
    </submittedName>
</protein>
<dbReference type="Proteomes" id="UP001597205">
    <property type="component" value="Unassembled WGS sequence"/>
</dbReference>
<keyword evidence="2" id="KW-1185">Reference proteome</keyword>
<dbReference type="EMBL" id="JBHTKY010000020">
    <property type="protein sequence ID" value="MFD1166553.1"/>
    <property type="molecule type" value="Genomic_DNA"/>
</dbReference>
<gene>
    <name evidence="1" type="ORF">ACFQ2C_13140</name>
</gene>
<comment type="caution">
    <text evidence="1">The sequence shown here is derived from an EMBL/GenBank/DDBJ whole genome shotgun (WGS) entry which is preliminary data.</text>
</comment>
<proteinExistence type="predicted"/>
<accession>A0ABW3RMW5</accession>
<evidence type="ECO:0000313" key="2">
    <source>
        <dbReference type="Proteomes" id="UP001597205"/>
    </source>
</evidence>
<sequence length="247" mass="28804">MLTRKDCQKALKKWQSSKKNLNEVLRLFPSNNVFVITREDIQWIKKNNQADYFHIFVGVHERKAVLIYSPIDASGADVKLQEYPFSYLTELDRELRFVEKEVTTLTKIAILSKDLKVISKINKEKLPLPSHDIECQDLILKEIEDWRNNAADWFFKQVSESKGEGIFNMFTVPIEDIGAGECDVIALFAFKYSKVYNQFLPTIIFVQDESELFENSNFLSVQSNVFNWSQPCPPFCRDKDKLTIQED</sequence>
<dbReference type="RefSeq" id="WP_099371365.1">
    <property type="nucleotide sequence ID" value="NZ_JBHTKY010000020.1"/>
</dbReference>
<organism evidence="1 2">
    <name type="scientific">Sphingobacterium daejeonense</name>
    <dbReference type="NCBI Taxonomy" id="371142"/>
    <lineage>
        <taxon>Bacteria</taxon>
        <taxon>Pseudomonadati</taxon>
        <taxon>Bacteroidota</taxon>
        <taxon>Sphingobacteriia</taxon>
        <taxon>Sphingobacteriales</taxon>
        <taxon>Sphingobacteriaceae</taxon>
        <taxon>Sphingobacterium</taxon>
    </lineage>
</organism>